<sequence>MQHQLDSYIEKEKNVADQDLFDKKVIALLVEVGELANETRCFKFWSEKGPSEKSVILEEYVDGVHFLLSLGIEKQLRFQPDSTPSSSRELTAQFFELYGVINSFALQPSQETYNRMWECYLKVGQELGFTSENIMAAYSEKNEVNIKRQQQGY</sequence>
<evidence type="ECO:0000313" key="2">
    <source>
        <dbReference type="Proteomes" id="UP000239047"/>
    </source>
</evidence>
<dbReference type="PIRSF" id="PIRSF030140">
    <property type="entry name" value="UCP030140"/>
    <property type="match status" value="1"/>
</dbReference>
<proteinExistence type="predicted"/>
<gene>
    <name evidence="1" type="ORF">C4B60_05935</name>
</gene>
<organism evidence="1 2">
    <name type="scientific">Jeotgalibacillus proteolyticus</name>
    <dbReference type="NCBI Taxonomy" id="2082395"/>
    <lineage>
        <taxon>Bacteria</taxon>
        <taxon>Bacillati</taxon>
        <taxon>Bacillota</taxon>
        <taxon>Bacilli</taxon>
        <taxon>Bacillales</taxon>
        <taxon>Caryophanaceae</taxon>
        <taxon>Jeotgalibacillus</taxon>
    </lineage>
</organism>
<dbReference type="EMBL" id="PREZ01000002">
    <property type="protein sequence ID" value="PPA71788.1"/>
    <property type="molecule type" value="Genomic_DNA"/>
</dbReference>
<dbReference type="CDD" id="cd11527">
    <property type="entry name" value="NTP-PPase_dUTPase"/>
    <property type="match status" value="1"/>
</dbReference>
<protein>
    <submittedName>
        <fullName evidence="1">dUTPase</fullName>
    </submittedName>
</protein>
<dbReference type="Proteomes" id="UP000239047">
    <property type="component" value="Unassembled WGS sequence"/>
</dbReference>
<dbReference type="InterPro" id="IPR014871">
    <property type="entry name" value="dUTPase/dCTP_pyrophosphatase"/>
</dbReference>
<dbReference type="SUPFAM" id="SSF101386">
    <property type="entry name" value="all-alpha NTP pyrophosphatases"/>
    <property type="match status" value="1"/>
</dbReference>
<dbReference type="Pfam" id="PF08761">
    <property type="entry name" value="dUTPase_2"/>
    <property type="match status" value="1"/>
</dbReference>
<accession>A0A2S5GFQ7</accession>
<dbReference type="OrthoDB" id="5506143at2"/>
<evidence type="ECO:0000313" key="1">
    <source>
        <dbReference type="EMBL" id="PPA71788.1"/>
    </source>
</evidence>
<keyword evidence="2" id="KW-1185">Reference proteome</keyword>
<name>A0A2S5GFQ7_9BACL</name>
<dbReference type="AlphaFoldDB" id="A0A2S5GFQ7"/>
<reference evidence="1 2" key="1">
    <citation type="submission" date="2018-02" db="EMBL/GenBank/DDBJ databases">
        <title>Jeotgalibacillus proteolyticum sp. nov. a protease producing bacterium isolated from ocean sediments of Laizhou Bay.</title>
        <authorList>
            <person name="Li Y."/>
        </authorList>
    </citation>
    <scope>NUCLEOTIDE SEQUENCE [LARGE SCALE GENOMIC DNA]</scope>
    <source>
        <strain evidence="1 2">22-7</strain>
    </source>
</reference>
<dbReference type="InterPro" id="IPR016947">
    <property type="entry name" value="UCP030140"/>
</dbReference>
<dbReference type="Gene3D" id="1.10.4010.10">
    <property type="entry name" value="Type II deoxyuridine triphosphatase"/>
    <property type="match status" value="1"/>
</dbReference>
<comment type="caution">
    <text evidence="1">The sequence shown here is derived from an EMBL/GenBank/DDBJ whole genome shotgun (WGS) entry which is preliminary data.</text>
</comment>